<evidence type="ECO:0000313" key="2">
    <source>
        <dbReference type="EMBL" id="CEK53816.1"/>
    </source>
</evidence>
<feature type="region of interest" description="Disordered" evidence="1">
    <location>
        <begin position="13"/>
        <end position="38"/>
    </location>
</feature>
<dbReference type="AlphaFoldDB" id="A0A0B6YDD0"/>
<accession>A0A0B6YDD0</accession>
<protein>
    <submittedName>
        <fullName evidence="2">Uncharacterized protein</fullName>
    </submittedName>
</protein>
<reference evidence="2" key="1">
    <citation type="submission" date="2014-12" db="EMBL/GenBank/DDBJ databases">
        <title>Insight into the proteome of Arion vulgaris.</title>
        <authorList>
            <person name="Aradska J."/>
            <person name="Bulat T."/>
            <person name="Smidak R."/>
            <person name="Sarate P."/>
            <person name="Gangsoo J."/>
            <person name="Sialana F."/>
            <person name="Bilban M."/>
            <person name="Lubec G."/>
        </authorList>
    </citation>
    <scope>NUCLEOTIDE SEQUENCE</scope>
    <source>
        <tissue evidence="2">Skin</tissue>
    </source>
</reference>
<name>A0A0B6YDD0_9EUPU</name>
<feature type="non-terminal residue" evidence="2">
    <location>
        <position position="86"/>
    </location>
</feature>
<feature type="non-terminal residue" evidence="2">
    <location>
        <position position="1"/>
    </location>
</feature>
<dbReference type="EMBL" id="HACG01006951">
    <property type="protein sequence ID" value="CEK53816.1"/>
    <property type="molecule type" value="Transcribed_RNA"/>
</dbReference>
<proteinExistence type="predicted"/>
<sequence length="86" mass="9895">RIAKACRVFPILAPMSPSAPPDQSRPEGRHTHQHPPYPFISQHRIPLCVVTSQYLKKKNSHVTITFLRLMYLLSYTTQKKAVLQEV</sequence>
<gene>
    <name evidence="2" type="primary">ORF21294</name>
</gene>
<organism evidence="2">
    <name type="scientific">Arion vulgaris</name>
    <dbReference type="NCBI Taxonomy" id="1028688"/>
    <lineage>
        <taxon>Eukaryota</taxon>
        <taxon>Metazoa</taxon>
        <taxon>Spiralia</taxon>
        <taxon>Lophotrochozoa</taxon>
        <taxon>Mollusca</taxon>
        <taxon>Gastropoda</taxon>
        <taxon>Heterobranchia</taxon>
        <taxon>Euthyneura</taxon>
        <taxon>Panpulmonata</taxon>
        <taxon>Eupulmonata</taxon>
        <taxon>Stylommatophora</taxon>
        <taxon>Helicina</taxon>
        <taxon>Arionoidea</taxon>
        <taxon>Arionidae</taxon>
        <taxon>Arion</taxon>
    </lineage>
</organism>
<evidence type="ECO:0000256" key="1">
    <source>
        <dbReference type="SAM" id="MobiDB-lite"/>
    </source>
</evidence>